<dbReference type="AlphaFoldDB" id="A0A7W5F7C0"/>
<dbReference type="EMBL" id="JACHXG010000002">
    <property type="protein sequence ID" value="MBB3087999.1"/>
    <property type="molecule type" value="Genomic_DNA"/>
</dbReference>
<protein>
    <submittedName>
        <fullName evidence="1">Uncharacterized protein</fullName>
    </submittedName>
</protein>
<evidence type="ECO:0000313" key="2">
    <source>
        <dbReference type="Proteomes" id="UP000577707"/>
    </source>
</evidence>
<dbReference type="RefSeq" id="WP_183542717.1">
    <property type="nucleotide sequence ID" value="NZ_BMQT01000004.1"/>
</dbReference>
<dbReference type="PROSITE" id="PS00380">
    <property type="entry name" value="RHODANESE_1"/>
    <property type="match status" value="1"/>
</dbReference>
<organism evidence="1 2">
    <name type="scientific">Nocardioides albus</name>
    <dbReference type="NCBI Taxonomy" id="1841"/>
    <lineage>
        <taxon>Bacteria</taxon>
        <taxon>Bacillati</taxon>
        <taxon>Actinomycetota</taxon>
        <taxon>Actinomycetes</taxon>
        <taxon>Propionibacteriales</taxon>
        <taxon>Nocardioidaceae</taxon>
        <taxon>Nocardioides</taxon>
    </lineage>
</organism>
<accession>A0A7W5F7C0</accession>
<reference evidence="1 2" key="1">
    <citation type="submission" date="2020-08" db="EMBL/GenBank/DDBJ databases">
        <title>Genomic Encyclopedia of Type Strains, Phase III (KMG-III): the genomes of soil and plant-associated and newly described type strains.</title>
        <authorList>
            <person name="Whitman W."/>
        </authorList>
    </citation>
    <scope>NUCLEOTIDE SEQUENCE [LARGE SCALE GENOMIC DNA]</scope>
    <source>
        <strain evidence="1 2">CECT 3302</strain>
    </source>
</reference>
<gene>
    <name evidence="1" type="ORF">FHS12_000932</name>
</gene>
<dbReference type="InterPro" id="IPR001307">
    <property type="entry name" value="Thiosulphate_STrfase_CS"/>
</dbReference>
<dbReference type="Proteomes" id="UP000577707">
    <property type="component" value="Unassembled WGS sequence"/>
</dbReference>
<evidence type="ECO:0000313" key="1">
    <source>
        <dbReference type="EMBL" id="MBB3087999.1"/>
    </source>
</evidence>
<keyword evidence="2" id="KW-1185">Reference proteome</keyword>
<name>A0A7W5F7C0_9ACTN</name>
<dbReference type="GO" id="GO:0004792">
    <property type="term" value="F:thiosulfate-cyanide sulfurtransferase activity"/>
    <property type="evidence" value="ECO:0007669"/>
    <property type="project" value="InterPro"/>
</dbReference>
<proteinExistence type="predicted"/>
<comment type="caution">
    <text evidence="1">The sequence shown here is derived from an EMBL/GenBank/DDBJ whole genome shotgun (WGS) entry which is preliminary data.</text>
</comment>
<sequence>MPASRGWGWAAHLREGGTTPWTSWSEPAEPFMTAHLPGAEVLELLRRLNATGPVEPSRVEALLRTSPPGRGRRDLPLVGDTEIRTYGPLPVDPSTLSSRELLRAASVLLAEDLLDTAETVPVRRRWWPRRRTRSTKEQQSFPYRLVGSPWLTLPIREELERQGRLPGGDGYTVYVLGGPLDEVAAGAWKFRTFTNRVNPWHIWIRDAQWRGWFGPRADLPRIARWWADRVGKDRVEIVTDPALLPGLLGVDSLPGPWAISAEANEVARVIGQVLCVRTELEAQRKLLIDELRPRLEKLEPLHPGAREVGVPAESFAWVETQARAQRDALVEAGYALHGDPDRLLPSGTATQGPDERRALALALSLLAGRP</sequence>